<organism evidence="4 5">
    <name type="scientific">Desulfovibrio ferrophilus</name>
    <dbReference type="NCBI Taxonomy" id="241368"/>
    <lineage>
        <taxon>Bacteria</taxon>
        <taxon>Pseudomonadati</taxon>
        <taxon>Thermodesulfobacteriota</taxon>
        <taxon>Desulfovibrionia</taxon>
        <taxon>Desulfovibrionales</taxon>
        <taxon>Desulfovibrionaceae</taxon>
        <taxon>Desulfovibrio</taxon>
    </lineage>
</organism>
<feature type="domain" description="ATP-sulfurylase PUA-like" evidence="3">
    <location>
        <begin position="11"/>
        <end position="167"/>
    </location>
</feature>
<accession>A0A2Z6AZ46</accession>
<dbReference type="Pfam" id="PF01747">
    <property type="entry name" value="ATP-sulfurylase"/>
    <property type="match status" value="1"/>
</dbReference>
<name>A0A2Z6AZ46_9BACT</name>
<evidence type="ECO:0000259" key="3">
    <source>
        <dbReference type="Pfam" id="PF14306"/>
    </source>
</evidence>
<keyword evidence="4" id="KW-0808">Transferase</keyword>
<evidence type="ECO:0000313" key="5">
    <source>
        <dbReference type="Proteomes" id="UP000269883"/>
    </source>
</evidence>
<dbReference type="OrthoDB" id="9804504at2"/>
<dbReference type="Gene3D" id="3.40.50.620">
    <property type="entry name" value="HUPs"/>
    <property type="match status" value="1"/>
</dbReference>
<dbReference type="Gene3D" id="3.10.400.10">
    <property type="entry name" value="Sulfate adenylyltransferase"/>
    <property type="match status" value="1"/>
</dbReference>
<sequence>MNSVTVDNSLSPHGGQLVDRIITDKQLATTMAGECQGTLRLKGKTAREIVNIAYGVFSPLEGFMTKEQLDSVLTTMMLPNGYVWSLPILYDISEENCREMAIEVGHKLLLEYHNVPFAVLEVEDIYSYDKDYMANQIYSAENVDHPGIKLIHSLEDWFLGGKVTMINPPIFQDPYDRYFYTPKQLREKFKRRRWKRVVAFHTTDVPHTGHEWMMKMAWFQHRARGIMVSCAVGDKSIGDCIDENVLLGHHELQKSGYFQESVHLTTMLLWDRRYAGAKEAVLHAIMRKNMGCTGHIFGKNHAHPQGFGDTYAAHFAFKDLPDLGLESILSKEWFYCSHCQGVTYTGFCAHPDKVDLLESKSVCSLLSTGIRPTDNLLRPEVFDVIVGAADKYGFGDGYVTEDYLRRRSPIFTLAKF</sequence>
<dbReference type="KEGG" id="dfl:DFE_1762"/>
<keyword evidence="4" id="KW-0548">Nucleotidyltransferase</keyword>
<evidence type="ECO:0000259" key="2">
    <source>
        <dbReference type="Pfam" id="PF01747"/>
    </source>
</evidence>
<feature type="domain" description="Sulphate adenylyltransferase catalytic" evidence="2">
    <location>
        <begin position="177"/>
        <end position="386"/>
    </location>
</feature>
<dbReference type="Proteomes" id="UP000269883">
    <property type="component" value="Chromosome"/>
</dbReference>
<dbReference type="GO" id="GO:0004781">
    <property type="term" value="F:sulfate adenylyltransferase (ATP) activity"/>
    <property type="evidence" value="ECO:0007669"/>
    <property type="project" value="InterPro"/>
</dbReference>
<keyword evidence="5" id="KW-1185">Reference proteome</keyword>
<comment type="pathway">
    <text evidence="1">Sulfur metabolism; hydrogen sulfide biosynthesis; sulfite from sulfate: step 1/3.</text>
</comment>
<dbReference type="SUPFAM" id="SSF52374">
    <property type="entry name" value="Nucleotidylyl transferase"/>
    <property type="match status" value="1"/>
</dbReference>
<dbReference type="AlphaFoldDB" id="A0A2Z6AZ46"/>
<proteinExistence type="predicted"/>
<dbReference type="InterPro" id="IPR024951">
    <property type="entry name" value="Sulfurylase_cat_dom"/>
</dbReference>
<dbReference type="InterPro" id="IPR014729">
    <property type="entry name" value="Rossmann-like_a/b/a_fold"/>
</dbReference>
<reference evidence="4 5" key="1">
    <citation type="journal article" date="2018" name="Sci. Adv.">
        <title>Multi-heme cytochromes provide a pathway for survival in energy-limited environments.</title>
        <authorList>
            <person name="Deng X."/>
            <person name="Dohmae N."/>
            <person name="Nealson K.H."/>
            <person name="Hashimoto K."/>
            <person name="Okamoto A."/>
        </authorList>
    </citation>
    <scope>NUCLEOTIDE SEQUENCE [LARGE SCALE GENOMIC DNA]</scope>
    <source>
        <strain evidence="4 5">IS5</strain>
    </source>
</reference>
<dbReference type="InterPro" id="IPR015947">
    <property type="entry name" value="PUA-like_sf"/>
</dbReference>
<dbReference type="SUPFAM" id="SSF88697">
    <property type="entry name" value="PUA domain-like"/>
    <property type="match status" value="1"/>
</dbReference>
<protein>
    <submittedName>
        <fullName evidence="4">Sulfate adenylyltransferase</fullName>
    </submittedName>
</protein>
<dbReference type="InterPro" id="IPR025980">
    <property type="entry name" value="ATP-Sase_PUA-like_dom"/>
</dbReference>
<dbReference type="PANTHER" id="PTHR43509">
    <property type="match status" value="1"/>
</dbReference>
<dbReference type="RefSeq" id="WP_126378625.1">
    <property type="nucleotide sequence ID" value="NZ_AP017378.1"/>
</dbReference>
<dbReference type="EMBL" id="AP017378">
    <property type="protein sequence ID" value="BBD08488.1"/>
    <property type="molecule type" value="Genomic_DNA"/>
</dbReference>
<dbReference type="PANTHER" id="PTHR43509:SF1">
    <property type="entry name" value="SULFATE ADENYLYLTRANSFERASE"/>
    <property type="match status" value="1"/>
</dbReference>
<dbReference type="Pfam" id="PF14306">
    <property type="entry name" value="PUA_2"/>
    <property type="match status" value="1"/>
</dbReference>
<evidence type="ECO:0000313" key="4">
    <source>
        <dbReference type="EMBL" id="BBD08488.1"/>
    </source>
</evidence>
<gene>
    <name evidence="4" type="ORF">DFE_1762</name>
</gene>
<evidence type="ECO:0000256" key="1">
    <source>
        <dbReference type="ARBA" id="ARBA00005048"/>
    </source>
</evidence>